<evidence type="ECO:0000256" key="1">
    <source>
        <dbReference type="SAM" id="MobiDB-lite"/>
    </source>
</evidence>
<evidence type="ECO:0000313" key="3">
    <source>
        <dbReference type="Proteomes" id="UP000499080"/>
    </source>
</evidence>
<feature type="region of interest" description="Disordered" evidence="1">
    <location>
        <begin position="75"/>
        <end position="97"/>
    </location>
</feature>
<dbReference type="EMBL" id="BGPR01035509">
    <property type="protein sequence ID" value="GBO10372.1"/>
    <property type="molecule type" value="Genomic_DNA"/>
</dbReference>
<name>A0A4Y2UCK5_ARAVE</name>
<evidence type="ECO:0000313" key="2">
    <source>
        <dbReference type="EMBL" id="GBO10372.1"/>
    </source>
</evidence>
<keyword evidence="3" id="KW-1185">Reference proteome</keyword>
<feature type="region of interest" description="Disordered" evidence="1">
    <location>
        <begin position="1"/>
        <end position="55"/>
    </location>
</feature>
<protein>
    <submittedName>
        <fullName evidence="2">Uncharacterized protein</fullName>
    </submittedName>
</protein>
<proteinExistence type="predicted"/>
<dbReference type="AlphaFoldDB" id="A0A4Y2UCK5"/>
<gene>
    <name evidence="2" type="ORF">AVEN_11105_1</name>
</gene>
<sequence>MLPTAESEPLTLMPEFGRSLPTQCQQDLPPRFGSGASPRDARRTTGRRPPHAKRRQGLLQTIFGRCRLRFGGVGEGRQVGEERGNRRPIITFQGPRSPKYTNVENNCTINGLLQVRI</sequence>
<feature type="compositionally biased region" description="Basic residues" evidence="1">
    <location>
        <begin position="44"/>
        <end position="55"/>
    </location>
</feature>
<comment type="caution">
    <text evidence="2">The sequence shown here is derived from an EMBL/GenBank/DDBJ whole genome shotgun (WGS) entry which is preliminary data.</text>
</comment>
<organism evidence="2 3">
    <name type="scientific">Araneus ventricosus</name>
    <name type="common">Orbweaver spider</name>
    <name type="synonym">Epeira ventricosa</name>
    <dbReference type="NCBI Taxonomy" id="182803"/>
    <lineage>
        <taxon>Eukaryota</taxon>
        <taxon>Metazoa</taxon>
        <taxon>Ecdysozoa</taxon>
        <taxon>Arthropoda</taxon>
        <taxon>Chelicerata</taxon>
        <taxon>Arachnida</taxon>
        <taxon>Araneae</taxon>
        <taxon>Araneomorphae</taxon>
        <taxon>Entelegynae</taxon>
        <taxon>Araneoidea</taxon>
        <taxon>Araneidae</taxon>
        <taxon>Araneus</taxon>
    </lineage>
</organism>
<accession>A0A4Y2UCK5</accession>
<dbReference type="Proteomes" id="UP000499080">
    <property type="component" value="Unassembled WGS sequence"/>
</dbReference>
<reference evidence="2 3" key="1">
    <citation type="journal article" date="2019" name="Sci. Rep.">
        <title>Orb-weaving spider Araneus ventricosus genome elucidates the spidroin gene catalogue.</title>
        <authorList>
            <person name="Kono N."/>
            <person name="Nakamura H."/>
            <person name="Ohtoshi R."/>
            <person name="Moran D.A.P."/>
            <person name="Shinohara A."/>
            <person name="Yoshida Y."/>
            <person name="Fujiwara M."/>
            <person name="Mori M."/>
            <person name="Tomita M."/>
            <person name="Arakawa K."/>
        </authorList>
    </citation>
    <scope>NUCLEOTIDE SEQUENCE [LARGE SCALE GENOMIC DNA]</scope>
</reference>